<protein>
    <submittedName>
        <fullName evidence="2">Uncharacterized protein</fullName>
    </submittedName>
</protein>
<keyword evidence="1" id="KW-0732">Signal</keyword>
<proteinExistence type="predicted"/>
<evidence type="ECO:0000313" key="3">
    <source>
        <dbReference type="Proteomes" id="UP000254282"/>
    </source>
</evidence>
<dbReference type="EMBL" id="UFVR01000004">
    <property type="protein sequence ID" value="SUX47653.1"/>
    <property type="molecule type" value="Genomic_DNA"/>
</dbReference>
<evidence type="ECO:0000313" key="2">
    <source>
        <dbReference type="EMBL" id="SUX47653.1"/>
    </source>
</evidence>
<evidence type="ECO:0000256" key="1">
    <source>
        <dbReference type="SAM" id="SignalP"/>
    </source>
</evidence>
<feature type="signal peptide" evidence="1">
    <location>
        <begin position="1"/>
        <end position="22"/>
    </location>
</feature>
<name>A0A381FMD8_9FLAO</name>
<feature type="chain" id="PRO_5016871096" evidence="1">
    <location>
        <begin position="23"/>
        <end position="179"/>
    </location>
</feature>
<accession>A0A381FMD8</accession>
<dbReference type="Proteomes" id="UP000254282">
    <property type="component" value="Unassembled WGS sequence"/>
</dbReference>
<reference evidence="2 3" key="1">
    <citation type="submission" date="2018-06" db="EMBL/GenBank/DDBJ databases">
        <authorList>
            <consortium name="Pathogen Informatics"/>
            <person name="Doyle S."/>
        </authorList>
    </citation>
    <scope>NUCLEOTIDE SEQUENCE [LARGE SCALE GENOMIC DNA]</scope>
    <source>
        <strain evidence="2 3">NCTC13532</strain>
    </source>
</reference>
<dbReference type="STRING" id="254.SAMN05421682_105260"/>
<organism evidence="2 3">
    <name type="scientific">Chryseobacterium indoltheticum</name>
    <dbReference type="NCBI Taxonomy" id="254"/>
    <lineage>
        <taxon>Bacteria</taxon>
        <taxon>Pseudomonadati</taxon>
        <taxon>Bacteroidota</taxon>
        <taxon>Flavobacteriia</taxon>
        <taxon>Flavobacteriales</taxon>
        <taxon>Weeksellaceae</taxon>
        <taxon>Chryseobacterium group</taxon>
        <taxon>Chryseobacterium</taxon>
    </lineage>
</organism>
<dbReference type="AlphaFoldDB" id="A0A381FMD8"/>
<gene>
    <name evidence="2" type="ORF">NCTC13532_03235</name>
</gene>
<sequence>MKMSRYKLVFLITFIISSDLFSQTTGNRTASVTLPVVTLLDIEPAGAIAMNFIAPTEAGRPIVSPAINTSKWINYTSAIAAGGLSRKITASVSPVIPGIDIKIQAAAAIGSGEGTLGTPSAQIILNTTSQTIISGIGGSFTGNGANNGHRLTISLSPNTYSNLSARTNTAVVIVYTITE</sequence>